<evidence type="ECO:0000313" key="4">
    <source>
        <dbReference type="Proteomes" id="UP000430634"/>
    </source>
</evidence>
<evidence type="ECO:0000259" key="1">
    <source>
        <dbReference type="Pfam" id="PF10881"/>
    </source>
</evidence>
<protein>
    <submittedName>
        <fullName evidence="3">DUF2726 domain-containing protein</fullName>
    </submittedName>
</protein>
<dbReference type="InterPro" id="IPR024402">
    <property type="entry name" value="DUF2726"/>
</dbReference>
<dbReference type="OrthoDB" id="6882268at2"/>
<feature type="domain" description="DUF2726" evidence="1">
    <location>
        <begin position="40"/>
        <end position="151"/>
    </location>
</feature>
<dbReference type="AlphaFoldDB" id="A0A6I3SU68"/>
<evidence type="ECO:0000313" key="2">
    <source>
        <dbReference type="EMBL" id="GGB94316.1"/>
    </source>
</evidence>
<reference evidence="2" key="4">
    <citation type="submission" date="2024-05" db="EMBL/GenBank/DDBJ databases">
        <authorList>
            <person name="Sun Q."/>
            <person name="Zhou Y."/>
        </authorList>
    </citation>
    <scope>NUCLEOTIDE SEQUENCE</scope>
    <source>
        <strain evidence="2">CGMCC 1.15931</strain>
    </source>
</reference>
<reference evidence="2" key="1">
    <citation type="journal article" date="2014" name="Int. J. Syst. Evol. Microbiol.">
        <title>Complete genome of a new Firmicutes species belonging to the dominant human colonic microbiota ('Ruminococcus bicirculans') reveals two chromosomes and a selective capacity to utilize plant glucans.</title>
        <authorList>
            <consortium name="NISC Comparative Sequencing Program"/>
            <person name="Wegmann U."/>
            <person name="Louis P."/>
            <person name="Goesmann A."/>
            <person name="Henrissat B."/>
            <person name="Duncan S.H."/>
            <person name="Flint H.J."/>
        </authorList>
    </citation>
    <scope>NUCLEOTIDE SEQUENCE</scope>
    <source>
        <strain evidence="2">CGMCC 1.15931</strain>
    </source>
</reference>
<evidence type="ECO:0000313" key="5">
    <source>
        <dbReference type="Proteomes" id="UP000622638"/>
    </source>
</evidence>
<accession>A0A6I3SU68</accession>
<dbReference type="Proteomes" id="UP000622638">
    <property type="component" value="Unassembled WGS sequence"/>
</dbReference>
<reference evidence="3 4" key="3">
    <citation type="submission" date="2019-11" db="EMBL/GenBank/DDBJ databases">
        <title>Type strains purchased from KCTC, JCM and DSMZ.</title>
        <authorList>
            <person name="Lu H."/>
        </authorList>
    </citation>
    <scope>NUCLEOTIDE SEQUENCE [LARGE SCALE GENOMIC DNA]</scope>
    <source>
        <strain evidence="3 4">KCTC 52429</strain>
    </source>
</reference>
<name>A0A6I3SU68_9BURK</name>
<keyword evidence="5" id="KW-1185">Reference proteome</keyword>
<gene>
    <name evidence="2" type="ORF">GCM10011572_15340</name>
    <name evidence="3" type="ORF">GM672_05485</name>
</gene>
<proteinExistence type="predicted"/>
<dbReference type="EMBL" id="WNKZ01000009">
    <property type="protein sequence ID" value="MTV52185.1"/>
    <property type="molecule type" value="Genomic_DNA"/>
</dbReference>
<evidence type="ECO:0000313" key="3">
    <source>
        <dbReference type="EMBL" id="MTV52185.1"/>
    </source>
</evidence>
<dbReference type="Proteomes" id="UP000430634">
    <property type="component" value="Unassembled WGS sequence"/>
</dbReference>
<organism evidence="3 4">
    <name type="scientific">Pseudoduganella buxea</name>
    <dbReference type="NCBI Taxonomy" id="1949069"/>
    <lineage>
        <taxon>Bacteria</taxon>
        <taxon>Pseudomonadati</taxon>
        <taxon>Pseudomonadota</taxon>
        <taxon>Betaproteobacteria</taxon>
        <taxon>Burkholderiales</taxon>
        <taxon>Oxalobacteraceae</taxon>
        <taxon>Telluria group</taxon>
        <taxon>Pseudoduganella</taxon>
    </lineage>
</organism>
<dbReference type="EMBL" id="BMKG01000005">
    <property type="protein sequence ID" value="GGB94316.1"/>
    <property type="molecule type" value="Genomic_DNA"/>
</dbReference>
<sequence>MNSSMTVLVILLVVAMAVATLAALKTAKRHEATFRARPPMTDNELEFFGRLVKAVPEHFIFPQVAMSAILQTTETDRKKAYGDHLRIAQQRVDYLVCRADGSIVAVVELDDKSHKAAKDQLRDARLQGAGIRTLRFESRKKPAVPALRDALIPPPAVETPRAVPPTLHVVPAAVAQT</sequence>
<dbReference type="RefSeq" id="WP_155469522.1">
    <property type="nucleotide sequence ID" value="NZ_BMKG01000005.1"/>
</dbReference>
<comment type="caution">
    <text evidence="3">The sequence shown here is derived from an EMBL/GenBank/DDBJ whole genome shotgun (WGS) entry which is preliminary data.</text>
</comment>
<reference evidence="5" key="2">
    <citation type="journal article" date="2019" name="Int. J. Syst. Evol. Microbiol.">
        <title>The Global Catalogue of Microorganisms (GCM) 10K type strain sequencing project: providing services to taxonomists for standard genome sequencing and annotation.</title>
        <authorList>
            <consortium name="The Broad Institute Genomics Platform"/>
            <consortium name="The Broad Institute Genome Sequencing Center for Infectious Disease"/>
            <person name="Wu L."/>
            <person name="Ma J."/>
        </authorList>
    </citation>
    <scope>NUCLEOTIDE SEQUENCE [LARGE SCALE GENOMIC DNA]</scope>
    <source>
        <strain evidence="5">CGMCC 1.15931</strain>
    </source>
</reference>
<dbReference type="Pfam" id="PF10881">
    <property type="entry name" value="DUF2726"/>
    <property type="match status" value="1"/>
</dbReference>